<evidence type="ECO:0000313" key="8">
    <source>
        <dbReference type="EMBL" id="GJJ79190.1"/>
    </source>
</evidence>
<dbReference type="Gene3D" id="3.30.360.10">
    <property type="entry name" value="Dihydrodipicolinate Reductase, domain 2"/>
    <property type="match status" value="1"/>
</dbReference>
<evidence type="ECO:0000256" key="5">
    <source>
        <dbReference type="ARBA" id="ARBA00049233"/>
    </source>
</evidence>
<dbReference type="EC" id="1.1.1.179" evidence="3"/>
<dbReference type="PANTHER" id="PTHR22604">
    <property type="entry name" value="OXIDOREDUCTASES"/>
    <property type="match status" value="1"/>
</dbReference>
<dbReference type="InterPro" id="IPR055170">
    <property type="entry name" value="GFO_IDH_MocA-like_dom"/>
</dbReference>
<sequence length="375" mass="41526">MASTASPNFFARLRMAKPKTTCSKNPDALRIGILGAANIAPTALINPAKSMKSIIVVSVAARDQEKAKAYAKTHDIPNTHPSYDAIINDPEIDCIYNPLPNGLHFEWTRKALEAGKHVLLEKPATSNAAQTKILFDLAKAKNRVLLEAFHYRFHPASIFFRQLLQDHIAEGHVLQKVESIMSWPSFFPKDDIRFNFALAGGIMMDCGCYTLNSIRYFSGLEVESVQEARPKIVSPEIDGRMDAVVNLSGSHSPGAIGKLTASLTNPYFSIDTWRNILPSFTAETDTKIFTFGVFVMPTAYHYITVKDKATGKVENLPKVYAEGYSTYRYQLEAFVSAVKGANTDSIPGWVSAEDSFKNMTAVDDIYRSAGLKIRE</sequence>
<dbReference type="InterPro" id="IPR000683">
    <property type="entry name" value="Gfo/Idh/MocA-like_OxRdtase_N"/>
</dbReference>
<keyword evidence="9" id="KW-1185">Reference proteome</keyword>
<evidence type="ECO:0000256" key="3">
    <source>
        <dbReference type="ARBA" id="ARBA00038984"/>
    </source>
</evidence>
<dbReference type="AlphaFoldDB" id="A0A9P3HMD8"/>
<evidence type="ECO:0000259" key="6">
    <source>
        <dbReference type="Pfam" id="PF01408"/>
    </source>
</evidence>
<dbReference type="GO" id="GO:0000166">
    <property type="term" value="F:nucleotide binding"/>
    <property type="evidence" value="ECO:0007669"/>
    <property type="project" value="InterPro"/>
</dbReference>
<evidence type="ECO:0000256" key="4">
    <source>
        <dbReference type="ARBA" id="ARBA00042988"/>
    </source>
</evidence>
<comment type="catalytic activity">
    <reaction evidence="5">
        <text>D-xylose + NADP(+) = D-xylono-1,5-lactone + NADPH + H(+)</text>
        <dbReference type="Rhea" id="RHEA:22000"/>
        <dbReference type="ChEBI" id="CHEBI:15378"/>
        <dbReference type="ChEBI" id="CHEBI:15867"/>
        <dbReference type="ChEBI" id="CHEBI:53455"/>
        <dbReference type="ChEBI" id="CHEBI:57783"/>
        <dbReference type="ChEBI" id="CHEBI:58349"/>
        <dbReference type="EC" id="1.1.1.179"/>
    </reaction>
</comment>
<dbReference type="SUPFAM" id="SSF51735">
    <property type="entry name" value="NAD(P)-binding Rossmann-fold domains"/>
    <property type="match status" value="1"/>
</dbReference>
<dbReference type="GO" id="GO:0047837">
    <property type="term" value="F:D-xylose 1-dehydrogenase (NADP+) activity"/>
    <property type="evidence" value="ECO:0007669"/>
    <property type="project" value="UniProtKB-EC"/>
</dbReference>
<proteinExistence type="inferred from homology"/>
<comment type="similarity">
    <text evidence="1">Belongs to the Gfo/Idh/MocA family.</text>
</comment>
<dbReference type="EMBL" id="BQFW01000015">
    <property type="protein sequence ID" value="GJJ79190.1"/>
    <property type="molecule type" value="Genomic_DNA"/>
</dbReference>
<comment type="caution">
    <text evidence="8">The sequence shown here is derived from an EMBL/GenBank/DDBJ whole genome shotgun (WGS) entry which is preliminary data.</text>
</comment>
<dbReference type="SUPFAM" id="SSF55347">
    <property type="entry name" value="Glyceraldehyde-3-phosphate dehydrogenase-like, C-terminal domain"/>
    <property type="match status" value="1"/>
</dbReference>
<evidence type="ECO:0000256" key="1">
    <source>
        <dbReference type="ARBA" id="ARBA00010928"/>
    </source>
</evidence>
<dbReference type="InterPro" id="IPR036291">
    <property type="entry name" value="NAD(P)-bd_dom_sf"/>
</dbReference>
<dbReference type="Proteomes" id="UP000827284">
    <property type="component" value="Unassembled WGS sequence"/>
</dbReference>
<accession>A0A9P3HMD8</accession>
<gene>
    <name evidence="8" type="ORF">EMPS_11549</name>
</gene>
<dbReference type="Gene3D" id="3.40.50.720">
    <property type="entry name" value="NAD(P)-binding Rossmann-like Domain"/>
    <property type="match status" value="1"/>
</dbReference>
<organism evidence="8 9">
    <name type="scientific">Entomortierella parvispora</name>
    <dbReference type="NCBI Taxonomy" id="205924"/>
    <lineage>
        <taxon>Eukaryota</taxon>
        <taxon>Fungi</taxon>
        <taxon>Fungi incertae sedis</taxon>
        <taxon>Mucoromycota</taxon>
        <taxon>Mortierellomycotina</taxon>
        <taxon>Mortierellomycetes</taxon>
        <taxon>Mortierellales</taxon>
        <taxon>Mortierellaceae</taxon>
        <taxon>Entomortierella</taxon>
    </lineage>
</organism>
<dbReference type="OrthoDB" id="2129491at2759"/>
<feature type="domain" description="GFO/IDH/MocA-like oxidoreductase" evidence="7">
    <location>
        <begin position="175"/>
        <end position="267"/>
    </location>
</feature>
<dbReference type="PANTHER" id="PTHR22604:SF105">
    <property type="entry name" value="TRANS-1,2-DIHYDROBENZENE-1,2-DIOL DEHYDROGENASE"/>
    <property type="match status" value="1"/>
</dbReference>
<protein>
    <recommendedName>
        <fullName evidence="3">D-xylose 1-dehydrogenase (NADP(+), D-xylono-1,5-lactone-forming)</fullName>
        <ecNumber evidence="3">1.1.1.179</ecNumber>
    </recommendedName>
    <alternativeName>
        <fullName evidence="4">D-xylose-NADP dehydrogenase</fullName>
    </alternativeName>
</protein>
<feature type="domain" description="Gfo/Idh/MocA-like oxidoreductase N-terminal" evidence="6">
    <location>
        <begin position="29"/>
        <end position="146"/>
    </location>
</feature>
<name>A0A9P3HMD8_9FUNG</name>
<evidence type="ECO:0000259" key="7">
    <source>
        <dbReference type="Pfam" id="PF22725"/>
    </source>
</evidence>
<reference evidence="8" key="1">
    <citation type="submission" date="2021-11" db="EMBL/GenBank/DDBJ databases">
        <authorList>
            <person name="Herlambang A."/>
            <person name="Guo Y."/>
            <person name="Takashima Y."/>
            <person name="Nishizawa T."/>
        </authorList>
    </citation>
    <scope>NUCLEOTIDE SEQUENCE</scope>
    <source>
        <strain evidence="8">E1425</strain>
    </source>
</reference>
<dbReference type="Pfam" id="PF22725">
    <property type="entry name" value="GFO_IDH_MocA_C3"/>
    <property type="match status" value="1"/>
</dbReference>
<evidence type="ECO:0000313" key="9">
    <source>
        <dbReference type="Proteomes" id="UP000827284"/>
    </source>
</evidence>
<evidence type="ECO:0000256" key="2">
    <source>
        <dbReference type="ARBA" id="ARBA00023002"/>
    </source>
</evidence>
<dbReference type="InterPro" id="IPR050984">
    <property type="entry name" value="Gfo/Idh/MocA_domain"/>
</dbReference>
<reference evidence="8" key="2">
    <citation type="journal article" date="2022" name="Microbiol. Resour. Announc.">
        <title>Whole-Genome Sequence of Entomortierella parvispora E1425, a Mucoromycotan Fungus Associated with Burkholderiaceae-Related Endosymbiotic Bacteria.</title>
        <authorList>
            <person name="Herlambang A."/>
            <person name="Guo Y."/>
            <person name="Takashima Y."/>
            <person name="Narisawa K."/>
            <person name="Ohta H."/>
            <person name="Nishizawa T."/>
        </authorList>
    </citation>
    <scope>NUCLEOTIDE SEQUENCE</scope>
    <source>
        <strain evidence="8">E1425</strain>
    </source>
</reference>
<keyword evidence="2" id="KW-0560">Oxidoreductase</keyword>
<dbReference type="Pfam" id="PF01408">
    <property type="entry name" value="GFO_IDH_MocA"/>
    <property type="match status" value="1"/>
</dbReference>